<evidence type="ECO:0000313" key="1">
    <source>
        <dbReference type="EMBL" id="VUZ45154.1"/>
    </source>
</evidence>
<evidence type="ECO:0000313" key="2">
    <source>
        <dbReference type="EMBL" id="VUZ45156.1"/>
    </source>
</evidence>
<sequence length="238" mass="26434">MGRCGPWDSGCSLPHSAQPLSFLKGPLEGFALNLTPAIHRCRSNPLELSICFITSPPPTYPLPSATSRPNTSHAHWVLCHPLWVLSGSSLGGLWVLSGAPFHPSPIPLCVAESSEISRHHLATPYYSSEMHPRQGRDFSGFVQQMSANLKHNCIDICNLNVVQFNNENIYVWVLETSDVHLQEILAKLTLSGDMTGRIRACVNSDELFQHWKLSRVTRFSVVGLMTQIAFHLVQIQIT</sequence>
<reference evidence="3 5" key="1">
    <citation type="submission" date="2019-07" db="EMBL/GenBank/DDBJ databases">
        <authorList>
            <person name="Jastrzebski P J."/>
            <person name="Paukszto L."/>
            <person name="Jastrzebski P J."/>
        </authorList>
    </citation>
    <scope>NUCLEOTIDE SEQUENCE [LARGE SCALE GENOMIC DNA]</scope>
    <source>
        <strain evidence="3 5">WMS-il1</strain>
    </source>
</reference>
<keyword evidence="5" id="KW-1185">Reference proteome</keyword>
<evidence type="ECO:0000313" key="3">
    <source>
        <dbReference type="EMBL" id="VUZ50247.1"/>
    </source>
</evidence>
<protein>
    <submittedName>
        <fullName evidence="3">Uncharacterized protein</fullName>
    </submittedName>
</protein>
<dbReference type="EMBL" id="CABIJS010000355">
    <property type="protein sequence ID" value="VUZ50248.1"/>
    <property type="molecule type" value="Genomic_DNA"/>
</dbReference>
<dbReference type="EMBL" id="CABIJS010000355">
    <property type="protein sequence ID" value="VUZ50247.1"/>
    <property type="molecule type" value="Genomic_DNA"/>
</dbReference>
<dbReference type="EMBL" id="CABIJS010000162">
    <property type="protein sequence ID" value="VUZ45156.1"/>
    <property type="molecule type" value="Genomic_DNA"/>
</dbReference>
<evidence type="ECO:0000313" key="5">
    <source>
        <dbReference type="Proteomes" id="UP000321570"/>
    </source>
</evidence>
<dbReference type="EMBL" id="CABIJS010000162">
    <property type="protein sequence ID" value="VUZ45154.1"/>
    <property type="molecule type" value="Genomic_DNA"/>
</dbReference>
<name>A0A564YSL6_HYMDI</name>
<dbReference type="Proteomes" id="UP000321570">
    <property type="component" value="Unassembled WGS sequence"/>
</dbReference>
<gene>
    <name evidence="2" type="ORF">WMSIL1_LOCUS5216</name>
    <name evidence="1" type="ORF">WMSIL1_LOCUS5217</name>
    <name evidence="4" type="ORF">WMSIL1_LOCUS9114</name>
    <name evidence="3" type="ORF">WMSIL1_LOCUS9191</name>
</gene>
<evidence type="ECO:0000313" key="4">
    <source>
        <dbReference type="EMBL" id="VUZ50248.1"/>
    </source>
</evidence>
<proteinExistence type="predicted"/>
<organism evidence="3 5">
    <name type="scientific">Hymenolepis diminuta</name>
    <name type="common">Rat tapeworm</name>
    <dbReference type="NCBI Taxonomy" id="6216"/>
    <lineage>
        <taxon>Eukaryota</taxon>
        <taxon>Metazoa</taxon>
        <taxon>Spiralia</taxon>
        <taxon>Lophotrochozoa</taxon>
        <taxon>Platyhelminthes</taxon>
        <taxon>Cestoda</taxon>
        <taxon>Eucestoda</taxon>
        <taxon>Cyclophyllidea</taxon>
        <taxon>Hymenolepididae</taxon>
        <taxon>Hymenolepis</taxon>
    </lineage>
</organism>
<dbReference type="AlphaFoldDB" id="A0A564YSL6"/>
<accession>A0A564YSL6</accession>